<dbReference type="InterPro" id="IPR025403">
    <property type="entry name" value="TgpA-like_C"/>
</dbReference>
<gene>
    <name evidence="4" type="ORF">FK178_06065</name>
</gene>
<evidence type="ECO:0000256" key="2">
    <source>
        <dbReference type="SAM" id="SignalP"/>
    </source>
</evidence>
<keyword evidence="1" id="KW-0812">Transmembrane</keyword>
<dbReference type="Proteomes" id="UP000321954">
    <property type="component" value="Chromosome"/>
</dbReference>
<keyword evidence="1" id="KW-1133">Transmembrane helix</keyword>
<dbReference type="Pfam" id="PF13559">
    <property type="entry name" value="DUF4129"/>
    <property type="match status" value="1"/>
</dbReference>
<feature type="signal peptide" evidence="2">
    <location>
        <begin position="1"/>
        <end position="20"/>
    </location>
</feature>
<keyword evidence="1" id="KW-0472">Membrane</keyword>
<dbReference type="KEGG" id="anp:FK178_06065"/>
<evidence type="ECO:0000313" key="4">
    <source>
        <dbReference type="EMBL" id="QED37305.1"/>
    </source>
</evidence>
<reference evidence="4 5" key="1">
    <citation type="submission" date="2019-08" db="EMBL/GenBank/DDBJ databases">
        <title>Antarcticibacterium arcticum sp. nov., a bacterium isolated from marine sediment of the Canadian Beaufort Sea.</title>
        <authorList>
            <person name="Lee Y.M."/>
            <person name="Baek K."/>
            <person name="Lee D.-H."/>
            <person name="Shin S.C."/>
            <person name="Jin Y.K."/>
            <person name="Park Y."/>
        </authorList>
    </citation>
    <scope>NUCLEOTIDE SEQUENCE [LARGE SCALE GENOMIC DNA]</scope>
    <source>
        <strain evidence="4 5">PAMC 28998</strain>
    </source>
</reference>
<feature type="transmembrane region" description="Helical" evidence="1">
    <location>
        <begin position="97"/>
        <end position="122"/>
    </location>
</feature>
<accession>A0A5B8YHI9</accession>
<name>A0A5B8YHI9_9FLAO</name>
<dbReference type="OrthoDB" id="5491447at2"/>
<dbReference type="RefSeq" id="WP_146832175.1">
    <property type="nucleotide sequence ID" value="NZ_CP042476.1"/>
</dbReference>
<feature type="domain" description="Protein-glutamine gamma-glutamyltransferase-like C-terminal" evidence="3">
    <location>
        <begin position="174"/>
        <end position="237"/>
    </location>
</feature>
<protein>
    <submittedName>
        <fullName evidence="4">DUF4129 domain-containing protein</fullName>
    </submittedName>
</protein>
<evidence type="ECO:0000256" key="1">
    <source>
        <dbReference type="SAM" id="Phobius"/>
    </source>
</evidence>
<sequence>MGKFLLYLVIVLCTVVSYGAQDSLPGPGPEVKFDTSSSLAPLNFDEEKIAQYKSDKAFNYLTEIGTDSWWTKFKRWLELKYAQLINWLFGDYEANSWLAFFLMLLPYLIIGTVIGLIIWLFIRLNPGPSLLGKTETAAVYFTEDEKLVQSADLSSLIEAAIAAGDYRLAIRYYYLKLLKLLHHKKLIHYEFQKTDTEYLAELKDDTLRSPLKRIMRIYDFIWYGNFPVSEKEFAMAQDYFRSIETSLNRAADEK</sequence>
<evidence type="ECO:0000259" key="3">
    <source>
        <dbReference type="Pfam" id="PF13559"/>
    </source>
</evidence>
<evidence type="ECO:0000313" key="5">
    <source>
        <dbReference type="Proteomes" id="UP000321954"/>
    </source>
</evidence>
<proteinExistence type="predicted"/>
<keyword evidence="2" id="KW-0732">Signal</keyword>
<organism evidence="4 5">
    <name type="scientific">Antarcticibacterium arcticum</name>
    <dbReference type="NCBI Taxonomy" id="2585771"/>
    <lineage>
        <taxon>Bacteria</taxon>
        <taxon>Pseudomonadati</taxon>
        <taxon>Bacteroidota</taxon>
        <taxon>Flavobacteriia</taxon>
        <taxon>Flavobacteriales</taxon>
        <taxon>Flavobacteriaceae</taxon>
        <taxon>Antarcticibacterium</taxon>
    </lineage>
</organism>
<dbReference type="EMBL" id="CP042476">
    <property type="protein sequence ID" value="QED37305.1"/>
    <property type="molecule type" value="Genomic_DNA"/>
</dbReference>
<dbReference type="AlphaFoldDB" id="A0A5B8YHI9"/>
<feature type="chain" id="PRO_5023002015" evidence="2">
    <location>
        <begin position="21"/>
        <end position="254"/>
    </location>
</feature>
<keyword evidence="5" id="KW-1185">Reference proteome</keyword>